<dbReference type="Proteomes" id="UP000031668">
    <property type="component" value="Unassembled WGS sequence"/>
</dbReference>
<proteinExistence type="predicted"/>
<comment type="caution">
    <text evidence="1">The sequence shown here is derived from an EMBL/GenBank/DDBJ whole genome shotgun (WGS) entry which is preliminary data.</text>
</comment>
<reference evidence="1 2" key="1">
    <citation type="journal article" date="2014" name="Genome Biol. Evol.">
        <title>The genome of the myxosporean Thelohanellus kitauei shows adaptations to nutrient acquisition within its fish host.</title>
        <authorList>
            <person name="Yang Y."/>
            <person name="Xiong J."/>
            <person name="Zhou Z."/>
            <person name="Huo F."/>
            <person name="Miao W."/>
            <person name="Ran C."/>
            <person name="Liu Y."/>
            <person name="Zhang J."/>
            <person name="Feng J."/>
            <person name="Wang M."/>
            <person name="Wang M."/>
            <person name="Wang L."/>
            <person name="Yao B."/>
        </authorList>
    </citation>
    <scope>NUCLEOTIDE SEQUENCE [LARGE SCALE GENOMIC DNA]</scope>
    <source>
        <strain evidence="1">Wuqing</strain>
    </source>
</reference>
<sequence>MLSLFRPKLSSLSERFLTTRPSTIVVAALDQTTVSQLLDIPQNTPANDKYQKLKDRLIKVVGLNRRRRAAKLLDLIECSDRKLSDILAEMRFLVGGHTSCMFFEESFLRQLPSNIRLQLAHADSINLDIIGEYANEIWQARYQNSSIDTQKAANSKWPMALRLTKVEV</sequence>
<accession>A0A0C2MW75</accession>
<evidence type="ECO:0000313" key="1">
    <source>
        <dbReference type="EMBL" id="KII68420.1"/>
    </source>
</evidence>
<dbReference type="PANTHER" id="PTHR33327:SF3">
    <property type="entry name" value="RNA-DIRECTED DNA POLYMERASE"/>
    <property type="match status" value="1"/>
</dbReference>
<protein>
    <submittedName>
        <fullName evidence="1">Uncharacterized protein</fullName>
    </submittedName>
</protein>
<dbReference type="EMBL" id="JWZT01002859">
    <property type="protein sequence ID" value="KII68420.1"/>
    <property type="molecule type" value="Genomic_DNA"/>
</dbReference>
<evidence type="ECO:0000313" key="2">
    <source>
        <dbReference type="Proteomes" id="UP000031668"/>
    </source>
</evidence>
<dbReference type="AlphaFoldDB" id="A0A0C2MW75"/>
<organism evidence="1 2">
    <name type="scientific">Thelohanellus kitauei</name>
    <name type="common">Myxosporean</name>
    <dbReference type="NCBI Taxonomy" id="669202"/>
    <lineage>
        <taxon>Eukaryota</taxon>
        <taxon>Metazoa</taxon>
        <taxon>Cnidaria</taxon>
        <taxon>Myxozoa</taxon>
        <taxon>Myxosporea</taxon>
        <taxon>Bivalvulida</taxon>
        <taxon>Platysporina</taxon>
        <taxon>Myxobolidae</taxon>
        <taxon>Thelohanellus</taxon>
    </lineage>
</organism>
<dbReference type="OrthoDB" id="8122554at2759"/>
<keyword evidence="2" id="KW-1185">Reference proteome</keyword>
<dbReference type="PANTHER" id="PTHR33327">
    <property type="entry name" value="ENDONUCLEASE"/>
    <property type="match status" value="1"/>
</dbReference>
<name>A0A0C2MW75_THEKT</name>
<gene>
    <name evidence="1" type="ORF">RF11_02121</name>
</gene>